<evidence type="ECO:0000256" key="4">
    <source>
        <dbReference type="ARBA" id="ARBA00022833"/>
    </source>
</evidence>
<keyword evidence="6" id="KW-0539">Nucleus</keyword>
<evidence type="ECO:0000313" key="9">
    <source>
        <dbReference type="RefSeq" id="XP_027337187.1"/>
    </source>
</evidence>
<dbReference type="OrthoDB" id="1431838at2759"/>
<keyword evidence="8" id="KW-1185">Reference proteome</keyword>
<dbReference type="KEGG" id="aprc:113850861"/>
<dbReference type="InterPro" id="IPR031052">
    <property type="entry name" value="FHY3/FAR1"/>
</dbReference>
<keyword evidence="4 6" id="KW-0862">Zinc</keyword>
<dbReference type="PROSITE" id="PS50966">
    <property type="entry name" value="ZF_SWIM"/>
    <property type="match status" value="1"/>
</dbReference>
<sequence>MNRTIQYGSNSLVERQFQAKYTNAKFAEVQVEFRGKINCATTIKFEVGTIISYNVCEDFIFGNQMKEAKFEVIFNRKSKDISCQCLLFEFRGIMCRHFLSVLGIERVKQVPSKYILSRWSKNIKRRHSYIKASYDKIELKRMKERYDNLCKHFYNVAEMVANSEEASNLLHITLHNFTSNLPTICSSLNKHSNDEDIANNLSEECPIHSPTRVARKG</sequence>
<gene>
    <name evidence="9" type="primary">LOC113850861</name>
</gene>
<reference evidence="8" key="1">
    <citation type="journal article" date="2019" name="Toxins">
        <title>Detection of Abrin-Like and Prepropulchellin-Like Toxin Genes and Transcripts Using Whole Genome Sequencing and Full-Length Transcript Sequencing of Abrus precatorius.</title>
        <authorList>
            <person name="Hovde B.T."/>
            <person name="Daligault H.E."/>
            <person name="Hanschen E.R."/>
            <person name="Kunde Y.A."/>
            <person name="Johnson M.B."/>
            <person name="Starkenburg S.R."/>
            <person name="Johnson S.L."/>
        </authorList>
    </citation>
    <scope>NUCLEOTIDE SEQUENCE [LARGE SCALE GENOMIC DNA]</scope>
</reference>
<evidence type="ECO:0000256" key="5">
    <source>
        <dbReference type="PROSITE-ProRule" id="PRU00325"/>
    </source>
</evidence>
<feature type="domain" description="SWIM-type" evidence="7">
    <location>
        <begin position="70"/>
        <end position="106"/>
    </location>
</feature>
<dbReference type="GO" id="GO:0005634">
    <property type="term" value="C:nucleus"/>
    <property type="evidence" value="ECO:0007669"/>
    <property type="project" value="UniProtKB-SubCell"/>
</dbReference>
<dbReference type="GO" id="GO:0006355">
    <property type="term" value="P:regulation of DNA-templated transcription"/>
    <property type="evidence" value="ECO:0007669"/>
    <property type="project" value="UniProtKB-UniRule"/>
</dbReference>
<dbReference type="Proteomes" id="UP000694853">
    <property type="component" value="Unplaced"/>
</dbReference>
<name>A0A8B8K086_ABRPR</name>
<proteinExistence type="inferred from homology"/>
<dbReference type="PANTHER" id="PTHR31669">
    <property type="entry name" value="PROTEIN FAR1-RELATED SEQUENCE 10-RELATED"/>
    <property type="match status" value="1"/>
</dbReference>
<accession>A0A8B8K086</accession>
<dbReference type="Pfam" id="PF04434">
    <property type="entry name" value="SWIM"/>
    <property type="match status" value="1"/>
</dbReference>
<evidence type="ECO:0000256" key="2">
    <source>
        <dbReference type="ARBA" id="ARBA00022723"/>
    </source>
</evidence>
<dbReference type="AlphaFoldDB" id="A0A8B8K086"/>
<keyword evidence="3 5" id="KW-0863">Zinc-finger</keyword>
<comment type="subcellular location">
    <subcellularLocation>
        <location evidence="6">Nucleus</location>
    </subcellularLocation>
</comment>
<evidence type="ECO:0000256" key="6">
    <source>
        <dbReference type="RuleBase" id="RU367018"/>
    </source>
</evidence>
<comment type="function">
    <text evidence="6">Putative transcription activator involved in regulating light control of development.</text>
</comment>
<dbReference type="GO" id="GO:0008270">
    <property type="term" value="F:zinc ion binding"/>
    <property type="evidence" value="ECO:0007669"/>
    <property type="project" value="UniProtKB-UniRule"/>
</dbReference>
<protein>
    <recommendedName>
        <fullName evidence="6">Protein FAR1-RELATED SEQUENCE</fullName>
    </recommendedName>
</protein>
<comment type="similarity">
    <text evidence="1 6">Belongs to the FHY3/FAR1 family.</text>
</comment>
<evidence type="ECO:0000313" key="8">
    <source>
        <dbReference type="Proteomes" id="UP000694853"/>
    </source>
</evidence>
<dbReference type="InterPro" id="IPR006564">
    <property type="entry name" value="Znf_PMZ"/>
</dbReference>
<evidence type="ECO:0000256" key="1">
    <source>
        <dbReference type="ARBA" id="ARBA00005889"/>
    </source>
</evidence>
<dbReference type="PANTHER" id="PTHR31669:SF283">
    <property type="entry name" value="PROTEIN FAR1-RELATED SEQUENCE"/>
    <property type="match status" value="1"/>
</dbReference>
<keyword evidence="2 6" id="KW-0479">Metal-binding</keyword>
<evidence type="ECO:0000256" key="3">
    <source>
        <dbReference type="ARBA" id="ARBA00022771"/>
    </source>
</evidence>
<reference evidence="9" key="2">
    <citation type="submission" date="2025-08" db="UniProtKB">
        <authorList>
            <consortium name="RefSeq"/>
        </authorList>
    </citation>
    <scope>IDENTIFICATION</scope>
    <source>
        <tissue evidence="9">Young leaves</tissue>
    </source>
</reference>
<organism evidence="8 9">
    <name type="scientific">Abrus precatorius</name>
    <name type="common">Indian licorice</name>
    <name type="synonym">Glycine abrus</name>
    <dbReference type="NCBI Taxonomy" id="3816"/>
    <lineage>
        <taxon>Eukaryota</taxon>
        <taxon>Viridiplantae</taxon>
        <taxon>Streptophyta</taxon>
        <taxon>Embryophyta</taxon>
        <taxon>Tracheophyta</taxon>
        <taxon>Spermatophyta</taxon>
        <taxon>Magnoliopsida</taxon>
        <taxon>eudicotyledons</taxon>
        <taxon>Gunneridae</taxon>
        <taxon>Pentapetalae</taxon>
        <taxon>rosids</taxon>
        <taxon>fabids</taxon>
        <taxon>Fabales</taxon>
        <taxon>Fabaceae</taxon>
        <taxon>Papilionoideae</taxon>
        <taxon>50 kb inversion clade</taxon>
        <taxon>NPAAA clade</taxon>
        <taxon>indigoferoid/millettioid clade</taxon>
        <taxon>Abreae</taxon>
        <taxon>Abrus</taxon>
    </lineage>
</organism>
<dbReference type="InterPro" id="IPR007527">
    <property type="entry name" value="Znf_SWIM"/>
</dbReference>
<dbReference type="SMART" id="SM00575">
    <property type="entry name" value="ZnF_PMZ"/>
    <property type="match status" value="1"/>
</dbReference>
<dbReference type="RefSeq" id="XP_027337187.1">
    <property type="nucleotide sequence ID" value="XM_027481386.1"/>
</dbReference>
<dbReference type="GeneID" id="113850861"/>
<evidence type="ECO:0000259" key="7">
    <source>
        <dbReference type="PROSITE" id="PS50966"/>
    </source>
</evidence>